<comment type="caution">
    <text evidence="1">The sequence shown here is derived from an EMBL/GenBank/DDBJ whole genome shotgun (WGS) entry which is preliminary data.</text>
</comment>
<dbReference type="EMBL" id="MU117968">
    <property type="protein sequence ID" value="KAF9652465.1"/>
    <property type="molecule type" value="Genomic_DNA"/>
</dbReference>
<dbReference type="Proteomes" id="UP000886501">
    <property type="component" value="Unassembled WGS sequence"/>
</dbReference>
<reference evidence="1" key="2">
    <citation type="journal article" date="2020" name="Nat. Commun.">
        <title>Large-scale genome sequencing of mycorrhizal fungi provides insights into the early evolution of symbiotic traits.</title>
        <authorList>
            <person name="Miyauchi S."/>
            <person name="Kiss E."/>
            <person name="Kuo A."/>
            <person name="Drula E."/>
            <person name="Kohler A."/>
            <person name="Sanchez-Garcia M."/>
            <person name="Morin E."/>
            <person name="Andreopoulos B."/>
            <person name="Barry K.W."/>
            <person name="Bonito G."/>
            <person name="Buee M."/>
            <person name="Carver A."/>
            <person name="Chen C."/>
            <person name="Cichocki N."/>
            <person name="Clum A."/>
            <person name="Culley D."/>
            <person name="Crous P.W."/>
            <person name="Fauchery L."/>
            <person name="Girlanda M."/>
            <person name="Hayes R.D."/>
            <person name="Keri Z."/>
            <person name="LaButti K."/>
            <person name="Lipzen A."/>
            <person name="Lombard V."/>
            <person name="Magnuson J."/>
            <person name="Maillard F."/>
            <person name="Murat C."/>
            <person name="Nolan M."/>
            <person name="Ohm R.A."/>
            <person name="Pangilinan J."/>
            <person name="Pereira M.F."/>
            <person name="Perotto S."/>
            <person name="Peter M."/>
            <person name="Pfister S."/>
            <person name="Riley R."/>
            <person name="Sitrit Y."/>
            <person name="Stielow J.B."/>
            <person name="Szollosi G."/>
            <person name="Zifcakova L."/>
            <person name="Stursova M."/>
            <person name="Spatafora J.W."/>
            <person name="Tedersoo L."/>
            <person name="Vaario L.M."/>
            <person name="Yamada A."/>
            <person name="Yan M."/>
            <person name="Wang P."/>
            <person name="Xu J."/>
            <person name="Bruns T."/>
            <person name="Baldrian P."/>
            <person name="Vilgalys R."/>
            <person name="Dunand C."/>
            <person name="Henrissat B."/>
            <person name="Grigoriev I.V."/>
            <person name="Hibbett D."/>
            <person name="Nagy L.G."/>
            <person name="Martin F.M."/>
        </authorList>
    </citation>
    <scope>NUCLEOTIDE SEQUENCE</scope>
    <source>
        <strain evidence="1">P2</strain>
    </source>
</reference>
<proteinExistence type="predicted"/>
<reference evidence="1" key="1">
    <citation type="submission" date="2019-10" db="EMBL/GenBank/DDBJ databases">
        <authorList>
            <consortium name="DOE Joint Genome Institute"/>
            <person name="Kuo A."/>
            <person name="Miyauchi S."/>
            <person name="Kiss E."/>
            <person name="Drula E."/>
            <person name="Kohler A."/>
            <person name="Sanchez-Garcia M."/>
            <person name="Andreopoulos B."/>
            <person name="Barry K.W."/>
            <person name="Bonito G."/>
            <person name="Buee M."/>
            <person name="Carver A."/>
            <person name="Chen C."/>
            <person name="Cichocki N."/>
            <person name="Clum A."/>
            <person name="Culley D."/>
            <person name="Crous P.W."/>
            <person name="Fauchery L."/>
            <person name="Girlanda M."/>
            <person name="Hayes R."/>
            <person name="Keri Z."/>
            <person name="Labutti K."/>
            <person name="Lipzen A."/>
            <person name="Lombard V."/>
            <person name="Magnuson J."/>
            <person name="Maillard F."/>
            <person name="Morin E."/>
            <person name="Murat C."/>
            <person name="Nolan M."/>
            <person name="Ohm R."/>
            <person name="Pangilinan J."/>
            <person name="Pereira M."/>
            <person name="Perotto S."/>
            <person name="Peter M."/>
            <person name="Riley R."/>
            <person name="Sitrit Y."/>
            <person name="Stielow B."/>
            <person name="Szollosi G."/>
            <person name="Zifcakova L."/>
            <person name="Stursova M."/>
            <person name="Spatafora J.W."/>
            <person name="Tedersoo L."/>
            <person name="Vaario L.-M."/>
            <person name="Yamada A."/>
            <person name="Yan M."/>
            <person name="Wang P."/>
            <person name="Xu J."/>
            <person name="Bruns T."/>
            <person name="Baldrian P."/>
            <person name="Vilgalys R."/>
            <person name="Henrissat B."/>
            <person name="Grigoriev I.V."/>
            <person name="Hibbett D."/>
            <person name="Nagy L.G."/>
            <person name="Martin F.M."/>
        </authorList>
    </citation>
    <scope>NUCLEOTIDE SEQUENCE</scope>
    <source>
        <strain evidence="1">P2</strain>
    </source>
</reference>
<sequence length="665" mass="72813">MPGSSKRLDQISARLTNPSAFGFPIYSTSGFDVLSIMARVATRPNPTLKLGPVDLSCSFLIVDVRRYDSPIVYASPGFIALTGYAEREILGRNCRFLQAPNGDVVKGGERRYTSHSSVAQMKKAAVADKECQTCLINYKKDGTAFMNLVSIIPLTGGIHNTPQEADQVAYHVGFQIDLSVQPNAILRKLEDGSYVTDNGNQNIFQPSIGALTQPSRDRRLGSMTSSSVIPVSKSLRVLLANDKFTKSIPFTPMPSNNPPQAIVKSTPSDDDQLLSFTLLGSAPDFVHVLSLRGSFLYVAPSVKLVLGHAAEDLVGKMISDYCHPADLVPLMRELKESSSIPSVDGGPPAVPKKVDLLYRIKSKDGIFVWVESRGRLHIESGKGRKAIILSGRVRPMYKLAWGLVSQAGGLAVATPAVNRDPTSSGRPREFWGTLNRDGTFLFVGASVRELLGWSVAEVIGQPLEDFVVSSPDQRQPEYNTYQMVSDCLVAASLAEAPGPTQLAFEMRKKDGSKIRVLMVLYHTAIPRSTPSLPDPLICQVKIANDSVYAPVVRRPEEQVFQEMGIARNTSWQYELQQLKYANQRLLEEVQGLEVLQQNRQATRSTHNTPRNGAISNGVLGYPRSSNQSFMADSSVCLSHTNALFVPPSSPHNIQWTLASRFALLL</sequence>
<accession>A0ACB6ZRR7</accession>
<keyword evidence="2" id="KW-1185">Reference proteome</keyword>
<name>A0ACB6ZRR7_THEGA</name>
<evidence type="ECO:0000313" key="2">
    <source>
        <dbReference type="Proteomes" id="UP000886501"/>
    </source>
</evidence>
<protein>
    <submittedName>
        <fullName evidence="1">Uncharacterized protein</fullName>
    </submittedName>
</protein>
<gene>
    <name evidence="1" type="ORF">BDM02DRAFT_3136849</name>
</gene>
<organism evidence="1 2">
    <name type="scientific">Thelephora ganbajun</name>
    <name type="common">Ganba fungus</name>
    <dbReference type="NCBI Taxonomy" id="370292"/>
    <lineage>
        <taxon>Eukaryota</taxon>
        <taxon>Fungi</taxon>
        <taxon>Dikarya</taxon>
        <taxon>Basidiomycota</taxon>
        <taxon>Agaricomycotina</taxon>
        <taxon>Agaricomycetes</taxon>
        <taxon>Thelephorales</taxon>
        <taxon>Thelephoraceae</taxon>
        <taxon>Thelephora</taxon>
    </lineage>
</organism>
<evidence type="ECO:0000313" key="1">
    <source>
        <dbReference type="EMBL" id="KAF9652465.1"/>
    </source>
</evidence>